<evidence type="ECO:0000256" key="9">
    <source>
        <dbReference type="RuleBase" id="RU363032"/>
    </source>
</evidence>
<evidence type="ECO:0000256" key="2">
    <source>
        <dbReference type="ARBA" id="ARBA00007069"/>
    </source>
</evidence>
<dbReference type="InterPro" id="IPR035906">
    <property type="entry name" value="MetI-like_sf"/>
</dbReference>
<dbReference type="EMBL" id="JADEXQ010000018">
    <property type="protein sequence ID" value="MBE9029548.1"/>
    <property type="molecule type" value="Genomic_DNA"/>
</dbReference>
<dbReference type="RefSeq" id="WP_264324366.1">
    <property type="nucleotide sequence ID" value="NZ_JADEXQ010000018.1"/>
</dbReference>
<keyword evidence="13" id="KW-1185">Reference proteome</keyword>
<evidence type="ECO:0000259" key="11">
    <source>
        <dbReference type="PROSITE" id="PS50928"/>
    </source>
</evidence>
<evidence type="ECO:0000256" key="8">
    <source>
        <dbReference type="ARBA" id="ARBA00023136"/>
    </source>
</evidence>
<dbReference type="InterPro" id="IPR011864">
    <property type="entry name" value="Phosphate_PstC"/>
</dbReference>
<evidence type="ECO:0000256" key="5">
    <source>
        <dbReference type="ARBA" id="ARBA00022592"/>
    </source>
</evidence>
<accession>A0A928VJ31</accession>
<comment type="caution">
    <text evidence="12">The sequence shown here is derived from an EMBL/GenBank/DDBJ whole genome shotgun (WGS) entry which is preliminary data.</text>
</comment>
<dbReference type="PANTHER" id="PTHR30425">
    <property type="entry name" value="PHOSPHATE TRANSPORT SYSTEM PERMEASE PROTEIN PST"/>
    <property type="match status" value="1"/>
</dbReference>
<keyword evidence="5 10" id="KW-0592">Phosphate transport</keyword>
<comment type="similarity">
    <text evidence="2 10">Belongs to the binding-protein-dependent transport system permease family. CysTW subfamily.</text>
</comment>
<feature type="transmembrane region" description="Helical" evidence="9">
    <location>
        <begin position="295"/>
        <end position="318"/>
    </location>
</feature>
<evidence type="ECO:0000313" key="13">
    <source>
        <dbReference type="Proteomes" id="UP000625316"/>
    </source>
</evidence>
<feature type="transmembrane region" description="Helical" evidence="9">
    <location>
        <begin position="224"/>
        <end position="245"/>
    </location>
</feature>
<dbReference type="PROSITE" id="PS50928">
    <property type="entry name" value="ABC_TM1"/>
    <property type="match status" value="1"/>
</dbReference>
<keyword evidence="4 10" id="KW-1003">Cell membrane</keyword>
<dbReference type="InterPro" id="IPR051124">
    <property type="entry name" value="Phosphate_Transport_Permease"/>
</dbReference>
<dbReference type="NCBIfam" id="TIGR02138">
    <property type="entry name" value="phosphate_pstC"/>
    <property type="match status" value="1"/>
</dbReference>
<dbReference type="InterPro" id="IPR000515">
    <property type="entry name" value="MetI-like"/>
</dbReference>
<proteinExistence type="inferred from homology"/>
<name>A0A928VJ31_9CYAN</name>
<evidence type="ECO:0000256" key="7">
    <source>
        <dbReference type="ARBA" id="ARBA00022989"/>
    </source>
</evidence>
<dbReference type="SUPFAM" id="SSF161098">
    <property type="entry name" value="MetI-like"/>
    <property type="match status" value="1"/>
</dbReference>
<comment type="function">
    <text evidence="10">Part of the binding-protein-dependent transport system for phosphate; probably responsible for the translocation of the substrate across the membrane.</text>
</comment>
<dbReference type="Proteomes" id="UP000625316">
    <property type="component" value="Unassembled WGS sequence"/>
</dbReference>
<reference evidence="12" key="1">
    <citation type="submission" date="2020-10" db="EMBL/GenBank/DDBJ databases">
        <authorList>
            <person name="Castelo-Branco R."/>
            <person name="Eusebio N."/>
            <person name="Adriana R."/>
            <person name="Vieira A."/>
            <person name="Brugerolle De Fraissinette N."/>
            <person name="Rezende De Castro R."/>
            <person name="Schneider M.P."/>
            <person name="Vasconcelos V."/>
            <person name="Leao P.N."/>
        </authorList>
    </citation>
    <scope>NUCLEOTIDE SEQUENCE</scope>
    <source>
        <strain evidence="12">LEGE 11480</strain>
    </source>
</reference>
<evidence type="ECO:0000256" key="6">
    <source>
        <dbReference type="ARBA" id="ARBA00022692"/>
    </source>
</evidence>
<feature type="domain" description="ABC transmembrane type-1" evidence="11">
    <location>
        <begin position="89"/>
        <end position="314"/>
    </location>
</feature>
<dbReference type="Gene3D" id="1.10.3720.10">
    <property type="entry name" value="MetI-like"/>
    <property type="match status" value="1"/>
</dbReference>
<dbReference type="GO" id="GO:0006817">
    <property type="term" value="P:phosphate ion transport"/>
    <property type="evidence" value="ECO:0007669"/>
    <property type="project" value="UniProtKB-KW"/>
</dbReference>
<dbReference type="PANTHER" id="PTHR30425:SF1">
    <property type="entry name" value="PHOSPHATE TRANSPORT SYSTEM PERMEASE PROTEIN PSTC"/>
    <property type="match status" value="1"/>
</dbReference>
<evidence type="ECO:0000313" key="12">
    <source>
        <dbReference type="EMBL" id="MBE9029548.1"/>
    </source>
</evidence>
<keyword evidence="3 9" id="KW-0813">Transport</keyword>
<dbReference type="GO" id="GO:0005886">
    <property type="term" value="C:plasma membrane"/>
    <property type="evidence" value="ECO:0007669"/>
    <property type="project" value="UniProtKB-SubCell"/>
</dbReference>
<keyword evidence="6 9" id="KW-0812">Transmembrane</keyword>
<feature type="transmembrane region" description="Helical" evidence="9">
    <location>
        <begin position="125"/>
        <end position="154"/>
    </location>
</feature>
<dbReference type="CDD" id="cd06261">
    <property type="entry name" value="TM_PBP2"/>
    <property type="match status" value="1"/>
</dbReference>
<evidence type="ECO:0000256" key="4">
    <source>
        <dbReference type="ARBA" id="ARBA00022475"/>
    </source>
</evidence>
<gene>
    <name evidence="12" type="primary">pstC</name>
    <name evidence="12" type="ORF">IQ266_07200</name>
</gene>
<evidence type="ECO:0000256" key="1">
    <source>
        <dbReference type="ARBA" id="ARBA00004651"/>
    </source>
</evidence>
<organism evidence="12 13">
    <name type="scientific">Romeriopsis navalis LEGE 11480</name>
    <dbReference type="NCBI Taxonomy" id="2777977"/>
    <lineage>
        <taxon>Bacteria</taxon>
        <taxon>Bacillati</taxon>
        <taxon>Cyanobacteriota</taxon>
        <taxon>Cyanophyceae</taxon>
        <taxon>Leptolyngbyales</taxon>
        <taxon>Leptolyngbyaceae</taxon>
        <taxon>Romeriopsis</taxon>
        <taxon>Romeriopsis navalis</taxon>
    </lineage>
</organism>
<evidence type="ECO:0000256" key="10">
    <source>
        <dbReference type="RuleBase" id="RU363054"/>
    </source>
</evidence>
<dbReference type="GO" id="GO:0005315">
    <property type="term" value="F:phosphate transmembrane transporter activity"/>
    <property type="evidence" value="ECO:0007669"/>
    <property type="project" value="InterPro"/>
</dbReference>
<keyword evidence="7 9" id="KW-1133">Transmembrane helix</keyword>
<sequence length="326" mass="34794">MALSEPIARNIPVADEDSIYQAQGFSLPIDRIFKGISLAISLGVVGLLFWLTWVIFNQARPAIAQYGFGFLSSSEWDADSEIFGALPYVYGTLVSSLLALSMAVPVGLSAAVVTSEDFLPKSIQAPIVFLIELIASIPSVIVGFWGIFVLVPFLEPVQLGLYKTLGWIPFFSTETPGFSMFVAAVVLAVMILPTIASISRDVIQAVPRDIRSASIALGATRWEMILTVLLPSSISGIVGAVMLALGRALGETMAVTMVIGNSDRLNISLFDAANTIPAMLANEFGEAFGDLHVGALMYLALVLFLLTLAVNVAAVYLVQALSFKAQ</sequence>
<feature type="transmembrane region" description="Helical" evidence="9">
    <location>
        <begin position="36"/>
        <end position="56"/>
    </location>
</feature>
<evidence type="ECO:0000256" key="3">
    <source>
        <dbReference type="ARBA" id="ARBA00022448"/>
    </source>
</evidence>
<comment type="subcellular location">
    <subcellularLocation>
        <location evidence="1 9">Cell membrane</location>
        <topology evidence="1 9">Multi-pass membrane protein</topology>
    </subcellularLocation>
</comment>
<feature type="transmembrane region" description="Helical" evidence="9">
    <location>
        <begin position="178"/>
        <end position="203"/>
    </location>
</feature>
<feature type="transmembrane region" description="Helical" evidence="9">
    <location>
        <begin position="88"/>
        <end position="113"/>
    </location>
</feature>
<dbReference type="Pfam" id="PF00528">
    <property type="entry name" value="BPD_transp_1"/>
    <property type="match status" value="1"/>
</dbReference>
<protein>
    <recommendedName>
        <fullName evidence="10">Phosphate transport system permease protein</fullName>
    </recommendedName>
</protein>
<dbReference type="AlphaFoldDB" id="A0A928VJ31"/>
<keyword evidence="8 9" id="KW-0472">Membrane</keyword>